<dbReference type="InterPro" id="IPR004401">
    <property type="entry name" value="YbaB/EbfC"/>
</dbReference>
<dbReference type="OrthoDB" id="3685284at2"/>
<reference evidence="2 3" key="1">
    <citation type="submission" date="2019-03" db="EMBL/GenBank/DDBJ databases">
        <title>Genomic Encyclopedia of Type Strains, Phase IV (KMG-IV): sequencing the most valuable type-strain genomes for metagenomic binning, comparative biology and taxonomic classification.</title>
        <authorList>
            <person name="Goeker M."/>
        </authorList>
    </citation>
    <scope>NUCLEOTIDE SEQUENCE [LARGE SCALE GENOMIC DNA]</scope>
    <source>
        <strain evidence="2 3">DSM 45361</strain>
    </source>
</reference>
<dbReference type="InterPro" id="IPR036894">
    <property type="entry name" value="YbaB-like_sf"/>
</dbReference>
<dbReference type="AlphaFoldDB" id="A0A4V3D0C8"/>
<dbReference type="GO" id="GO:0003677">
    <property type="term" value="F:DNA binding"/>
    <property type="evidence" value="ECO:0007669"/>
    <property type="project" value="UniProtKB-KW"/>
</dbReference>
<name>A0A4V3D0C8_LABRH</name>
<sequence>MDGPGFGGDAAHTEQQLNKWAADIATNAQRYQDISREVAALHVHETSRDNVVEVTVDARGAVTDLRISDRAREMSGQELTALVLGTMRRAQHKITERVADVMAPMARQDPQTVRTVVDGYQQRFPEPPPEGFVEGNRNDEVREMDLGGMTDDYYDRG</sequence>
<dbReference type="Proteomes" id="UP000295444">
    <property type="component" value="Unassembled WGS sequence"/>
</dbReference>
<evidence type="ECO:0000313" key="3">
    <source>
        <dbReference type="Proteomes" id="UP000295444"/>
    </source>
</evidence>
<protein>
    <submittedName>
        <fullName evidence="2">YbaB/EbfC DNA-binding family protein</fullName>
    </submittedName>
</protein>
<dbReference type="EMBL" id="SNXZ01000001">
    <property type="protein sequence ID" value="TDQ05295.1"/>
    <property type="molecule type" value="Genomic_DNA"/>
</dbReference>
<proteinExistence type="predicted"/>
<feature type="compositionally biased region" description="Basic and acidic residues" evidence="1">
    <location>
        <begin position="136"/>
        <end position="145"/>
    </location>
</feature>
<evidence type="ECO:0000313" key="2">
    <source>
        <dbReference type="EMBL" id="TDQ05295.1"/>
    </source>
</evidence>
<evidence type="ECO:0000256" key="1">
    <source>
        <dbReference type="SAM" id="MobiDB-lite"/>
    </source>
</evidence>
<dbReference type="Pfam" id="PF02575">
    <property type="entry name" value="YbaB_DNA_bd"/>
    <property type="match status" value="1"/>
</dbReference>
<dbReference type="RefSeq" id="WP_133848070.1">
    <property type="nucleotide sequence ID" value="NZ_SNXZ01000001.1"/>
</dbReference>
<dbReference type="Gene3D" id="3.30.1310.10">
    <property type="entry name" value="Nucleoid-associated protein YbaB-like domain"/>
    <property type="match status" value="1"/>
</dbReference>
<keyword evidence="3" id="KW-1185">Reference proteome</keyword>
<accession>A0A4V3D0C8</accession>
<comment type="caution">
    <text evidence="2">The sequence shown here is derived from an EMBL/GenBank/DDBJ whole genome shotgun (WGS) entry which is preliminary data.</text>
</comment>
<feature type="region of interest" description="Disordered" evidence="1">
    <location>
        <begin position="121"/>
        <end position="157"/>
    </location>
</feature>
<keyword evidence="2" id="KW-0238">DNA-binding</keyword>
<organism evidence="2 3">
    <name type="scientific">Labedaea rhizosphaerae</name>
    <dbReference type="NCBI Taxonomy" id="598644"/>
    <lineage>
        <taxon>Bacteria</taxon>
        <taxon>Bacillati</taxon>
        <taxon>Actinomycetota</taxon>
        <taxon>Actinomycetes</taxon>
        <taxon>Pseudonocardiales</taxon>
        <taxon>Pseudonocardiaceae</taxon>
        <taxon>Labedaea</taxon>
    </lineage>
</organism>
<dbReference type="SUPFAM" id="SSF82607">
    <property type="entry name" value="YbaB-like"/>
    <property type="match status" value="1"/>
</dbReference>
<gene>
    <name evidence="2" type="ORF">EV186_1011264</name>
</gene>